<evidence type="ECO:0000313" key="3">
    <source>
        <dbReference type="Proteomes" id="UP001420932"/>
    </source>
</evidence>
<reference evidence="2 3" key="1">
    <citation type="submission" date="2024-01" db="EMBL/GenBank/DDBJ databases">
        <title>Genome assemblies of Stephania.</title>
        <authorList>
            <person name="Yang L."/>
        </authorList>
    </citation>
    <scope>NUCLEOTIDE SEQUENCE [LARGE SCALE GENOMIC DNA]</scope>
    <source>
        <strain evidence="2">YNDBR</strain>
        <tissue evidence="2">Leaf</tissue>
    </source>
</reference>
<name>A0AAP0JXW2_9MAGN</name>
<dbReference type="Proteomes" id="UP001420932">
    <property type="component" value="Unassembled WGS sequence"/>
</dbReference>
<proteinExistence type="predicted"/>
<gene>
    <name evidence="2" type="ORF">Syun_011606</name>
</gene>
<feature type="compositionally biased region" description="Basic and acidic residues" evidence="1">
    <location>
        <begin position="1"/>
        <end position="10"/>
    </location>
</feature>
<accession>A0AAP0JXW2</accession>
<dbReference type="AlphaFoldDB" id="A0AAP0JXW2"/>
<evidence type="ECO:0000313" key="2">
    <source>
        <dbReference type="EMBL" id="KAK9142206.1"/>
    </source>
</evidence>
<keyword evidence="3" id="KW-1185">Reference proteome</keyword>
<evidence type="ECO:0000256" key="1">
    <source>
        <dbReference type="SAM" id="MobiDB-lite"/>
    </source>
</evidence>
<sequence>MHELGREQLKFRTPPPKPTKSKPPFPNLLKQHQISQTSSSISNQQSRNCPRW</sequence>
<feature type="compositionally biased region" description="Pro residues" evidence="1">
    <location>
        <begin position="13"/>
        <end position="26"/>
    </location>
</feature>
<feature type="compositionally biased region" description="Low complexity" evidence="1">
    <location>
        <begin position="31"/>
        <end position="46"/>
    </location>
</feature>
<protein>
    <submittedName>
        <fullName evidence="2">Uncharacterized protein</fullName>
    </submittedName>
</protein>
<feature type="region of interest" description="Disordered" evidence="1">
    <location>
        <begin position="1"/>
        <end position="52"/>
    </location>
</feature>
<comment type="caution">
    <text evidence="2">The sequence shown here is derived from an EMBL/GenBank/DDBJ whole genome shotgun (WGS) entry which is preliminary data.</text>
</comment>
<organism evidence="2 3">
    <name type="scientific">Stephania yunnanensis</name>
    <dbReference type="NCBI Taxonomy" id="152371"/>
    <lineage>
        <taxon>Eukaryota</taxon>
        <taxon>Viridiplantae</taxon>
        <taxon>Streptophyta</taxon>
        <taxon>Embryophyta</taxon>
        <taxon>Tracheophyta</taxon>
        <taxon>Spermatophyta</taxon>
        <taxon>Magnoliopsida</taxon>
        <taxon>Ranunculales</taxon>
        <taxon>Menispermaceae</taxon>
        <taxon>Menispermoideae</taxon>
        <taxon>Cissampelideae</taxon>
        <taxon>Stephania</taxon>
    </lineage>
</organism>
<dbReference type="EMBL" id="JBBNAF010000005">
    <property type="protein sequence ID" value="KAK9142206.1"/>
    <property type="molecule type" value="Genomic_DNA"/>
</dbReference>